<gene>
    <name evidence="1" type="ORF">ERS013165_03124</name>
</gene>
<evidence type="ECO:0000313" key="1">
    <source>
        <dbReference type="EMBL" id="CSB02779.1"/>
    </source>
</evidence>
<dbReference type="Proteomes" id="UP000044806">
    <property type="component" value="Unassembled WGS sequence"/>
</dbReference>
<protein>
    <submittedName>
        <fullName evidence="1">Uncharacterized protein</fullName>
    </submittedName>
</protein>
<accession>A0A655RLM5</accession>
<sequence>MPHYTECLEKKQKFTLFEPSDWRRKAVFCLKLPNIPLNSEFKMDNTRLHLFTRWVLCLLKQLYLNAVNHNASYARPLLLFLLLWLLRMPSSLSITQ</sequence>
<organism evidence="1 2">
    <name type="scientific">Vibrio cholerae</name>
    <dbReference type="NCBI Taxonomy" id="666"/>
    <lineage>
        <taxon>Bacteria</taxon>
        <taxon>Pseudomonadati</taxon>
        <taxon>Pseudomonadota</taxon>
        <taxon>Gammaproteobacteria</taxon>
        <taxon>Vibrionales</taxon>
        <taxon>Vibrionaceae</taxon>
        <taxon>Vibrio</taxon>
    </lineage>
</organism>
<proteinExistence type="predicted"/>
<reference evidence="1 2" key="1">
    <citation type="submission" date="2015-07" db="EMBL/GenBank/DDBJ databases">
        <authorList>
            <consortium name="Pathogen Informatics"/>
        </authorList>
    </citation>
    <scope>NUCLEOTIDE SEQUENCE [LARGE SCALE GENOMIC DNA]</scope>
    <source>
        <strain evidence="1 2">A51</strain>
    </source>
</reference>
<name>A0A655RLM5_VIBCL</name>
<evidence type="ECO:0000313" key="2">
    <source>
        <dbReference type="Proteomes" id="UP000044806"/>
    </source>
</evidence>
<dbReference type="AlphaFoldDB" id="A0A655RLM5"/>
<dbReference type="EMBL" id="CWOW01000019">
    <property type="protein sequence ID" value="CSB02779.1"/>
    <property type="molecule type" value="Genomic_DNA"/>
</dbReference>